<comment type="caution">
    <text evidence="1">The sequence shown here is derived from an EMBL/GenBank/DDBJ whole genome shotgun (WGS) entry which is preliminary data.</text>
</comment>
<evidence type="ECO:0000313" key="2">
    <source>
        <dbReference type="Proteomes" id="UP001236620"/>
    </source>
</evidence>
<reference evidence="1" key="1">
    <citation type="submission" date="2023-07" db="EMBL/GenBank/DDBJ databases">
        <title>Genomic Encyclopedia of Type Strains, Phase IV (KMG-IV): sequencing the most valuable type-strain genomes for metagenomic binning, comparative biology and taxonomic classification.</title>
        <authorList>
            <person name="Goeker M."/>
        </authorList>
    </citation>
    <scope>NUCLEOTIDE SEQUENCE [LARGE SCALE GENOMIC DNA]</scope>
    <source>
        <strain evidence="1">DSM 22019</strain>
    </source>
</reference>
<proteinExistence type="predicted"/>
<gene>
    <name evidence="1" type="ORF">J2Z63_000505</name>
</gene>
<dbReference type="Proteomes" id="UP001236620">
    <property type="component" value="Unassembled WGS sequence"/>
</dbReference>
<sequence>MIEIYKLKDLNSYDLQAYSHINPWFKNRLNKLILKNKKLILNFNLNPNDYITFDDITEVKLDKVFKDVNNYLNFFKPKIKQIITEKQLFKKFSNSIRNYMMLVGMCHAINTMIDFYKQLDKEVILNKQQLVYLLANEVLDKKFERYTIEVLKLIPDEYKNNLKDLYSEKIEIHNSFFNSKQFVKWTAKYASRLFNNEKINQKDYLKILYLCYLENDFNRSYISLLQEFVNKLV</sequence>
<evidence type="ECO:0000313" key="1">
    <source>
        <dbReference type="EMBL" id="MDQ0567859.1"/>
    </source>
</evidence>
<dbReference type="RefSeq" id="WP_307444899.1">
    <property type="nucleotide sequence ID" value="NZ_JAUSWP010000004.1"/>
</dbReference>
<keyword evidence="2" id="KW-1185">Reference proteome</keyword>
<accession>A0ABU0NEN8</accession>
<name>A0ABU0NEN8_9MOLU</name>
<dbReference type="EMBL" id="JAUSWP010000004">
    <property type="protein sequence ID" value="MDQ0567859.1"/>
    <property type="molecule type" value="Genomic_DNA"/>
</dbReference>
<protein>
    <submittedName>
        <fullName evidence="1">Uncharacterized protein</fullName>
    </submittedName>
</protein>
<organism evidence="1 2">
    <name type="scientific">Mycoplasma yeatsii</name>
    <dbReference type="NCBI Taxonomy" id="51365"/>
    <lineage>
        <taxon>Bacteria</taxon>
        <taxon>Bacillati</taxon>
        <taxon>Mycoplasmatota</taxon>
        <taxon>Mollicutes</taxon>
        <taxon>Mycoplasmataceae</taxon>
        <taxon>Mycoplasma</taxon>
    </lineage>
</organism>